<keyword evidence="2" id="KW-1185">Reference proteome</keyword>
<dbReference type="EMBL" id="AAXW01000002">
    <property type="protein sequence ID" value="EAZ93757.1"/>
    <property type="molecule type" value="Genomic_DNA"/>
</dbReference>
<protein>
    <submittedName>
        <fullName evidence="1">Uncharacterized protein</fullName>
    </submittedName>
</protein>
<name>A3IIX5_9CHRO</name>
<gene>
    <name evidence="1" type="ORF">CY0110_18217</name>
</gene>
<organism evidence="1 2">
    <name type="scientific">Crocosphaera chwakensis CCY0110</name>
    <dbReference type="NCBI Taxonomy" id="391612"/>
    <lineage>
        <taxon>Bacteria</taxon>
        <taxon>Bacillati</taxon>
        <taxon>Cyanobacteriota</taxon>
        <taxon>Cyanophyceae</taxon>
        <taxon>Oscillatoriophycideae</taxon>
        <taxon>Chroococcales</taxon>
        <taxon>Aphanothecaceae</taxon>
        <taxon>Crocosphaera</taxon>
        <taxon>Crocosphaera chwakensis</taxon>
    </lineage>
</organism>
<accession>A3IIX5</accession>
<proteinExistence type="predicted"/>
<evidence type="ECO:0000313" key="1">
    <source>
        <dbReference type="EMBL" id="EAZ93757.1"/>
    </source>
</evidence>
<reference evidence="1 2" key="1">
    <citation type="submission" date="2007-03" db="EMBL/GenBank/DDBJ databases">
        <authorList>
            <person name="Stal L."/>
            <person name="Ferriera S."/>
            <person name="Johnson J."/>
            <person name="Kravitz S."/>
            <person name="Beeson K."/>
            <person name="Sutton G."/>
            <person name="Rogers Y.-H."/>
            <person name="Friedman R."/>
            <person name="Frazier M."/>
            <person name="Venter J.C."/>
        </authorList>
    </citation>
    <scope>NUCLEOTIDE SEQUENCE [LARGE SCALE GENOMIC DNA]</scope>
    <source>
        <strain evidence="1 2">CCY0110</strain>
    </source>
</reference>
<sequence>MLSFTQIFEGSPSLIQVFYMS</sequence>
<evidence type="ECO:0000313" key="2">
    <source>
        <dbReference type="Proteomes" id="UP000003781"/>
    </source>
</evidence>
<dbReference type="AlphaFoldDB" id="A3IIX5"/>
<dbReference type="Proteomes" id="UP000003781">
    <property type="component" value="Unassembled WGS sequence"/>
</dbReference>
<comment type="caution">
    <text evidence="1">The sequence shown here is derived from an EMBL/GenBank/DDBJ whole genome shotgun (WGS) entry which is preliminary data.</text>
</comment>